<sequence>MEVFPSFFVYCKSLGHSKADCRILHPHLNVALMHITKPATTVYMANNNHVSHGCSPMPHTTKDNLRNNSLIIVDDLDDLSDVNEQLLCDNVGFEPFVNVDLGRQGVVDRTPLNQAPSRIHNSVLPSIELLLTVIKPVVRDCAFNCVDGFEHSKKNVNDFDLSLLDSNELDVLSKSMEVNDFMPLIDDPISLISNDVLCAHLALKLKDTCVDQSDWLIDFDSSAN</sequence>
<keyword evidence="2" id="KW-1185">Reference proteome</keyword>
<evidence type="ECO:0000313" key="2">
    <source>
        <dbReference type="Proteomes" id="UP000775213"/>
    </source>
</evidence>
<comment type="caution">
    <text evidence="1">The sequence shown here is derived from an EMBL/GenBank/DDBJ whole genome shotgun (WGS) entry which is preliminary data.</text>
</comment>
<dbReference type="AlphaFoldDB" id="A0AAV7H333"/>
<dbReference type="EMBL" id="JAGFBR010000009">
    <property type="protein sequence ID" value="KAH0462257.1"/>
    <property type="molecule type" value="Genomic_DNA"/>
</dbReference>
<accession>A0AAV7H333</accession>
<protein>
    <submittedName>
        <fullName evidence="1">Uncharacterized protein</fullName>
    </submittedName>
</protein>
<reference evidence="1 2" key="1">
    <citation type="journal article" date="2021" name="Hortic Res">
        <title>Chromosome-scale assembly of the Dendrobium chrysotoxum genome enhances the understanding of orchid evolution.</title>
        <authorList>
            <person name="Zhang Y."/>
            <person name="Zhang G.Q."/>
            <person name="Zhang D."/>
            <person name="Liu X.D."/>
            <person name="Xu X.Y."/>
            <person name="Sun W.H."/>
            <person name="Yu X."/>
            <person name="Zhu X."/>
            <person name="Wang Z.W."/>
            <person name="Zhao X."/>
            <person name="Zhong W.Y."/>
            <person name="Chen H."/>
            <person name="Yin W.L."/>
            <person name="Huang T."/>
            <person name="Niu S.C."/>
            <person name="Liu Z.J."/>
        </authorList>
    </citation>
    <scope>NUCLEOTIDE SEQUENCE [LARGE SCALE GENOMIC DNA]</scope>
    <source>
        <strain evidence="1">Lindl</strain>
    </source>
</reference>
<organism evidence="1 2">
    <name type="scientific">Dendrobium chrysotoxum</name>
    <name type="common">Orchid</name>
    <dbReference type="NCBI Taxonomy" id="161865"/>
    <lineage>
        <taxon>Eukaryota</taxon>
        <taxon>Viridiplantae</taxon>
        <taxon>Streptophyta</taxon>
        <taxon>Embryophyta</taxon>
        <taxon>Tracheophyta</taxon>
        <taxon>Spermatophyta</taxon>
        <taxon>Magnoliopsida</taxon>
        <taxon>Liliopsida</taxon>
        <taxon>Asparagales</taxon>
        <taxon>Orchidaceae</taxon>
        <taxon>Epidendroideae</taxon>
        <taxon>Malaxideae</taxon>
        <taxon>Dendrobiinae</taxon>
        <taxon>Dendrobium</taxon>
    </lineage>
</organism>
<name>A0AAV7H333_DENCH</name>
<dbReference type="Proteomes" id="UP000775213">
    <property type="component" value="Unassembled WGS sequence"/>
</dbReference>
<gene>
    <name evidence="1" type="ORF">IEQ34_009832</name>
</gene>
<evidence type="ECO:0000313" key="1">
    <source>
        <dbReference type="EMBL" id="KAH0462257.1"/>
    </source>
</evidence>
<proteinExistence type="predicted"/>